<gene>
    <name evidence="4" type="ORF">SAMN04487893_11122</name>
</gene>
<dbReference type="InterPro" id="IPR026444">
    <property type="entry name" value="Secre_tail"/>
</dbReference>
<keyword evidence="5" id="KW-1185">Reference proteome</keyword>
<dbReference type="OrthoDB" id="626993at2"/>
<dbReference type="SMART" id="SM01290">
    <property type="entry name" value="N-glycanase_N"/>
    <property type="match status" value="1"/>
</dbReference>
<dbReference type="NCBIfam" id="TIGR04183">
    <property type="entry name" value="Por_Secre_tail"/>
    <property type="match status" value="1"/>
</dbReference>
<dbReference type="GO" id="GO:0016715">
    <property type="term" value="F:oxidoreductase activity, acting on paired donors, with incorporation or reduction of molecular oxygen, reduced ascorbate as one donor, and incorporation of one atom of oxygen"/>
    <property type="evidence" value="ECO:0007669"/>
    <property type="project" value="InterPro"/>
</dbReference>
<feature type="domain" description="Peptide-N-glycosidase F N-terminal" evidence="3">
    <location>
        <begin position="26"/>
        <end position="175"/>
    </location>
</feature>
<sequence>MSKTTWIKTLFFLCFPIMLWGQSETTINLLNKVVFYDGYAKTVSASVPTGVDRIDNTRYATKLSDSDRSKILNSLKMKVEIGALCDNYDRIGGVFLNIVPKGDSVTSANAKRIEVGRFITPFMNKNKQPAVVPYEFDVSHLAAAFKSIDFNKDHDFWFELFVFGVPYAANKEVSGCAGRTDVFEGTLSLVTSDSGDVAADFYMQPIATYVNFNKHTNTDVPGTTTKIYTITLNENLPETMFHLITSNHGANAGGEEYVRREHFVYFNDKEVLAYTPGGKSCEPFRKYNTQGNGIYGSTKQSDSWWMDWNNWCPGDVIPNRYIAVGDLEAGTHTFKITVPDAVFVDNQGNFPLSLYMYSKYKLGTLAIDEIKETSYSVYPNPTSDLLYIQSSEILKSATVINNLGQIVLTTNEKELNISELAKGIYILKIEFGNGVKTTERVVKN</sequence>
<dbReference type="EMBL" id="FORU01000011">
    <property type="protein sequence ID" value="SFJ60282.1"/>
    <property type="molecule type" value="Genomic_DNA"/>
</dbReference>
<reference evidence="5" key="1">
    <citation type="submission" date="2016-10" db="EMBL/GenBank/DDBJ databases">
        <authorList>
            <person name="Varghese N."/>
            <person name="Submissions S."/>
        </authorList>
    </citation>
    <scope>NUCLEOTIDE SEQUENCE [LARGE SCALE GENOMIC DNA]</scope>
    <source>
        <strain evidence="5">DSM 26542</strain>
    </source>
</reference>
<dbReference type="Proteomes" id="UP000243887">
    <property type="component" value="Unassembled WGS sequence"/>
</dbReference>
<name>A0A1I3SQ21_9FLAO</name>
<dbReference type="Pfam" id="PF09113">
    <property type="entry name" value="N-glycanase_C"/>
    <property type="match status" value="1"/>
</dbReference>
<evidence type="ECO:0000313" key="5">
    <source>
        <dbReference type="Proteomes" id="UP000243887"/>
    </source>
</evidence>
<keyword evidence="1" id="KW-0732">Signal</keyword>
<keyword evidence="2" id="KW-1015">Disulfide bond</keyword>
<evidence type="ECO:0000313" key="4">
    <source>
        <dbReference type="EMBL" id="SFJ60282.1"/>
    </source>
</evidence>
<dbReference type="Pfam" id="PF18962">
    <property type="entry name" value="Por_Secre_tail"/>
    <property type="match status" value="1"/>
</dbReference>
<organism evidence="4 5">
    <name type="scientific">Myroides guanonis</name>
    <dbReference type="NCBI Taxonomy" id="1150112"/>
    <lineage>
        <taxon>Bacteria</taxon>
        <taxon>Pseudomonadati</taxon>
        <taxon>Bacteroidota</taxon>
        <taxon>Flavobacteriia</taxon>
        <taxon>Flavobacteriales</taxon>
        <taxon>Flavobacteriaceae</taxon>
        <taxon>Myroides</taxon>
    </lineage>
</organism>
<dbReference type="RefSeq" id="WP_143077754.1">
    <property type="nucleotide sequence ID" value="NZ_FORU01000011.1"/>
</dbReference>
<dbReference type="Pfam" id="PF09112">
    <property type="entry name" value="N-glycanase_N"/>
    <property type="match status" value="1"/>
</dbReference>
<protein>
    <submittedName>
        <fullName evidence="4">Por secretion system C-terminal sorting domain-containing protein</fullName>
    </submittedName>
</protein>
<evidence type="ECO:0000259" key="3">
    <source>
        <dbReference type="SMART" id="SM01290"/>
    </source>
</evidence>
<dbReference type="AlphaFoldDB" id="A0A1I3SQ21"/>
<dbReference type="STRING" id="1150112.SAMN04487893_11122"/>
<accession>A0A1I3SQ21</accession>
<dbReference type="Gene3D" id="2.60.120.230">
    <property type="match status" value="2"/>
</dbReference>
<dbReference type="InterPro" id="IPR008977">
    <property type="entry name" value="PHM/PNGase_F_dom_sf"/>
</dbReference>
<dbReference type="InterPro" id="IPR015196">
    <property type="entry name" value="PngaseF_N"/>
</dbReference>
<dbReference type="InterPro" id="IPR015197">
    <property type="entry name" value="PngaseF_C"/>
</dbReference>
<evidence type="ECO:0000256" key="1">
    <source>
        <dbReference type="ARBA" id="ARBA00022729"/>
    </source>
</evidence>
<dbReference type="InterPro" id="IPR014784">
    <property type="entry name" value="Cu2_ascorb_mOase-like_C"/>
</dbReference>
<evidence type="ECO:0000256" key="2">
    <source>
        <dbReference type="ARBA" id="ARBA00023157"/>
    </source>
</evidence>
<proteinExistence type="predicted"/>
<dbReference type="SUPFAM" id="SSF49742">
    <property type="entry name" value="PHM/PNGase F"/>
    <property type="match status" value="1"/>
</dbReference>